<dbReference type="RefSeq" id="WP_320426309.1">
    <property type="nucleotide sequence ID" value="NZ_JAXCLA010000010.1"/>
</dbReference>
<feature type="transmembrane region" description="Helical" evidence="1">
    <location>
        <begin position="104"/>
        <end position="125"/>
    </location>
</feature>
<keyword evidence="3" id="KW-1185">Reference proteome</keyword>
<keyword evidence="1" id="KW-0812">Transmembrane</keyword>
<gene>
    <name evidence="2" type="ORF">SNE35_27815</name>
</gene>
<feature type="transmembrane region" description="Helical" evidence="1">
    <location>
        <begin position="20"/>
        <end position="41"/>
    </location>
</feature>
<dbReference type="Pfam" id="PF04247">
    <property type="entry name" value="SirB"/>
    <property type="match status" value="1"/>
</dbReference>
<name>A0ABU5DPT5_9BURK</name>
<comment type="caution">
    <text evidence="2">The sequence shown here is derived from an EMBL/GenBank/DDBJ whole genome shotgun (WGS) entry which is preliminary data.</text>
</comment>
<protein>
    <submittedName>
        <fullName evidence="2">SirB2 family protein</fullName>
    </submittedName>
</protein>
<evidence type="ECO:0000313" key="3">
    <source>
        <dbReference type="Proteomes" id="UP001285263"/>
    </source>
</evidence>
<proteinExistence type="predicted"/>
<evidence type="ECO:0000313" key="2">
    <source>
        <dbReference type="EMBL" id="MDY0748337.1"/>
    </source>
</evidence>
<dbReference type="PANTHER" id="PTHR39594">
    <property type="entry name" value="PROTEIN YCHQ"/>
    <property type="match status" value="1"/>
</dbReference>
<evidence type="ECO:0000256" key="1">
    <source>
        <dbReference type="SAM" id="Phobius"/>
    </source>
</evidence>
<dbReference type="InterPro" id="IPR007360">
    <property type="entry name" value="SirB"/>
</dbReference>
<accession>A0ABU5DPT5</accession>
<dbReference type="EMBL" id="JAXCLA010000010">
    <property type="protein sequence ID" value="MDY0748337.1"/>
    <property type="molecule type" value="Genomic_DNA"/>
</dbReference>
<organism evidence="2 3">
    <name type="scientific">Roseateles agri</name>
    <dbReference type="NCBI Taxonomy" id="3098619"/>
    <lineage>
        <taxon>Bacteria</taxon>
        <taxon>Pseudomonadati</taxon>
        <taxon>Pseudomonadota</taxon>
        <taxon>Betaproteobacteria</taxon>
        <taxon>Burkholderiales</taxon>
        <taxon>Sphaerotilaceae</taxon>
        <taxon>Roseateles</taxon>
    </lineage>
</organism>
<sequence length="134" mass="14066">MPLPESLGAYAAVKLVHQSAVALSITGFFVRGAASLAGARWVQGRVAKTLPHVVDSVLLLSALTLLWMLRLTPDRAPWLIAKLIGLVLYIGLGVVALRPGRPPALRAAAWLAALVVAGWIVSVAVTKSPLGFLS</sequence>
<feature type="transmembrane region" description="Helical" evidence="1">
    <location>
        <begin position="53"/>
        <end position="70"/>
    </location>
</feature>
<feature type="transmembrane region" description="Helical" evidence="1">
    <location>
        <begin position="76"/>
        <end position="97"/>
    </location>
</feature>
<keyword evidence="1" id="KW-0472">Membrane</keyword>
<keyword evidence="1" id="KW-1133">Transmembrane helix</keyword>
<dbReference type="PIRSF" id="PIRSF005610">
    <property type="entry name" value="SirB"/>
    <property type="match status" value="1"/>
</dbReference>
<dbReference type="PANTHER" id="PTHR39594:SF1">
    <property type="entry name" value="PROTEIN YCHQ"/>
    <property type="match status" value="1"/>
</dbReference>
<dbReference type="Proteomes" id="UP001285263">
    <property type="component" value="Unassembled WGS sequence"/>
</dbReference>
<reference evidence="2 3" key="1">
    <citation type="submission" date="2023-11" db="EMBL/GenBank/DDBJ databases">
        <title>Paucibacter sp. nov., isolated from fresh soil in Korea.</title>
        <authorList>
            <person name="Le N.T.T."/>
        </authorList>
    </citation>
    <scope>NUCLEOTIDE SEQUENCE [LARGE SCALE GENOMIC DNA]</scope>
    <source>
        <strain evidence="2 3">R3-3</strain>
    </source>
</reference>